<dbReference type="STRING" id="546414.Deide_12461"/>
<keyword evidence="2" id="KW-1185">Reference proteome</keyword>
<reference evidence="1 2" key="1">
    <citation type="journal article" date="2009" name="PLoS Genet.">
        <title>Alliance of proteomics and genomics to unravel the specificities of Sahara bacterium Deinococcus deserti.</title>
        <authorList>
            <person name="de Groot A."/>
            <person name="Dulermo R."/>
            <person name="Ortet P."/>
            <person name="Blanchard L."/>
            <person name="Guerin P."/>
            <person name="Fernandez B."/>
            <person name="Vacherie B."/>
            <person name="Dossat C."/>
            <person name="Jolivet E."/>
            <person name="Siguier P."/>
            <person name="Chandler M."/>
            <person name="Barakat M."/>
            <person name="Dedieu A."/>
            <person name="Barbe V."/>
            <person name="Heulin T."/>
            <person name="Sommer S."/>
            <person name="Achouak W."/>
            <person name="Armengaud J."/>
        </authorList>
    </citation>
    <scope>NUCLEOTIDE SEQUENCE [LARGE SCALE GENOMIC DNA]</scope>
    <source>
        <strain evidence="2">DSM 17065 / CIP 109153 / LMG 22923 / VCD115</strain>
    </source>
</reference>
<accession>C1CVE9</accession>
<dbReference type="eggNOG" id="COG2453">
    <property type="taxonomic scope" value="Bacteria"/>
</dbReference>
<dbReference type="Gene3D" id="3.90.190.10">
    <property type="entry name" value="Protein tyrosine phosphatase superfamily"/>
    <property type="match status" value="1"/>
</dbReference>
<dbReference type="HOGENOM" id="CLU_047330_5_2_0"/>
<evidence type="ECO:0000313" key="1">
    <source>
        <dbReference type="EMBL" id="ACO46166.1"/>
    </source>
</evidence>
<evidence type="ECO:0000313" key="2">
    <source>
        <dbReference type="Proteomes" id="UP000002208"/>
    </source>
</evidence>
<gene>
    <name evidence="1" type="ordered locus">Deide_12461</name>
</gene>
<dbReference type="AlphaFoldDB" id="C1CVE9"/>
<proteinExistence type="predicted"/>
<dbReference type="EMBL" id="CP001114">
    <property type="protein sequence ID" value="ACO46166.1"/>
    <property type="molecule type" value="Genomic_DNA"/>
</dbReference>
<dbReference type="InterPro" id="IPR029021">
    <property type="entry name" value="Prot-tyrosine_phosphatase-like"/>
</dbReference>
<organism evidence="1 2">
    <name type="scientific">Deinococcus deserti (strain DSM 17065 / CIP 109153 / LMG 22923 / VCD115)</name>
    <dbReference type="NCBI Taxonomy" id="546414"/>
    <lineage>
        <taxon>Bacteria</taxon>
        <taxon>Thermotogati</taxon>
        <taxon>Deinococcota</taxon>
        <taxon>Deinococci</taxon>
        <taxon>Deinococcales</taxon>
        <taxon>Deinococcaceae</taxon>
        <taxon>Deinococcus</taxon>
    </lineage>
</organism>
<dbReference type="RefSeq" id="WP_012693289.1">
    <property type="nucleotide sequence ID" value="NC_012526.1"/>
</dbReference>
<dbReference type="PaxDb" id="546414-Deide_12461"/>
<dbReference type="KEGG" id="ddr:Deide_12461"/>
<dbReference type="Proteomes" id="UP000002208">
    <property type="component" value="Chromosome"/>
</dbReference>
<dbReference type="OrthoDB" id="9806482at2"/>
<protein>
    <submittedName>
        <fullName evidence="1">Uncharacterized protein</fullName>
    </submittedName>
</protein>
<sequence>MTYQSGPGLVVWVPTAVWPGQLGLCGDADLEIPDIWTMLAREGAGLLAVMPDEEGTEHSGQRTPAEHAGLDVVPGVLPSPERAEDSKAFASFLDEVMNALLDGRQVVVVSRQHQHHGGLVAACLLMQAGLPSHAALALVRRAGGEQALPGEQEEYVQAFEGRVGETKC</sequence>
<name>C1CVE9_DEIDV</name>